<reference evidence="2 3" key="1">
    <citation type="submission" date="2015-05" db="EMBL/GenBank/DDBJ databases">
        <title>Evolution of Trichinella species and genotypes.</title>
        <authorList>
            <person name="Korhonen P.K."/>
            <person name="Edoardo P."/>
            <person name="Giuseppe L.R."/>
            <person name="Gasser R.B."/>
        </authorList>
    </citation>
    <scope>NUCLEOTIDE SEQUENCE [LARGE SCALE GENOMIC DNA]</scope>
    <source>
        <strain evidence="2">ISS10</strain>
    </source>
</reference>
<evidence type="ECO:0000313" key="3">
    <source>
        <dbReference type="Proteomes" id="UP000054721"/>
    </source>
</evidence>
<feature type="compositionally biased region" description="Polar residues" evidence="1">
    <location>
        <begin position="16"/>
        <end position="27"/>
    </location>
</feature>
<sequence length="109" mass="11914">MDANASVKACSCGHELTNTSMSSTSTDGRSRCSSTSWSQSVVQRRWRSLARAQVPGQLTTEGLFSDYPTAVTAAAQAERSQQLVAFEKRYQSLVDRVDRRTTVIQAAPL</sequence>
<organism evidence="2 3">
    <name type="scientific">Trichinella nativa</name>
    <dbReference type="NCBI Taxonomy" id="6335"/>
    <lineage>
        <taxon>Eukaryota</taxon>
        <taxon>Metazoa</taxon>
        <taxon>Ecdysozoa</taxon>
        <taxon>Nematoda</taxon>
        <taxon>Enoplea</taxon>
        <taxon>Dorylaimia</taxon>
        <taxon>Trichinellida</taxon>
        <taxon>Trichinellidae</taxon>
        <taxon>Trichinella</taxon>
    </lineage>
</organism>
<dbReference type="OrthoDB" id="10369507at2759"/>
<protein>
    <submittedName>
        <fullName evidence="2">Uncharacterized protein</fullName>
    </submittedName>
</protein>
<accession>A0A0V1LIZ9</accession>
<dbReference type="Proteomes" id="UP000054721">
    <property type="component" value="Unassembled WGS sequence"/>
</dbReference>
<evidence type="ECO:0000256" key="1">
    <source>
        <dbReference type="SAM" id="MobiDB-lite"/>
    </source>
</evidence>
<gene>
    <name evidence="2" type="ORF">T02_13926</name>
</gene>
<dbReference type="EMBL" id="JYDW01000041">
    <property type="protein sequence ID" value="KRZ59513.1"/>
    <property type="molecule type" value="Genomic_DNA"/>
</dbReference>
<dbReference type="AlphaFoldDB" id="A0A0V1LIZ9"/>
<comment type="caution">
    <text evidence="2">The sequence shown here is derived from an EMBL/GenBank/DDBJ whole genome shotgun (WGS) entry which is preliminary data.</text>
</comment>
<name>A0A0V1LIZ9_9BILA</name>
<feature type="region of interest" description="Disordered" evidence="1">
    <location>
        <begin position="15"/>
        <end position="34"/>
    </location>
</feature>
<keyword evidence="3" id="KW-1185">Reference proteome</keyword>
<evidence type="ECO:0000313" key="2">
    <source>
        <dbReference type="EMBL" id="KRZ59513.1"/>
    </source>
</evidence>
<proteinExistence type="predicted"/>